<dbReference type="Proteomes" id="UP000317691">
    <property type="component" value="Unassembled WGS sequence"/>
</dbReference>
<reference evidence="2 3" key="1">
    <citation type="journal article" date="2019" name="Nat. Microbiol.">
        <title>Mediterranean grassland soil C-N compound turnover is dependent on rainfall and depth, and is mediated by genomically divergent microorganisms.</title>
        <authorList>
            <person name="Diamond S."/>
            <person name="Andeer P.F."/>
            <person name="Li Z."/>
            <person name="Crits-Christoph A."/>
            <person name="Burstein D."/>
            <person name="Anantharaman K."/>
            <person name="Lane K.R."/>
            <person name="Thomas B.C."/>
            <person name="Pan C."/>
            <person name="Northen T.R."/>
            <person name="Banfield J.F."/>
        </authorList>
    </citation>
    <scope>NUCLEOTIDE SEQUENCE [LARGE SCALE GENOMIC DNA]</scope>
    <source>
        <strain evidence="2">WS_9</strain>
    </source>
</reference>
<dbReference type="AlphaFoldDB" id="A0A538TNH7"/>
<dbReference type="EMBL" id="VBOZ01000014">
    <property type="protein sequence ID" value="TMQ65176.1"/>
    <property type="molecule type" value="Genomic_DNA"/>
</dbReference>
<sequence>MPVNRWLLALAICLAGALSAPAAYSFCGFYVARGDAKIFNRASKVVMVRDGTRTVLTMANDFKGEPKEFAVVVPVPTFLEKGQIHIGDRAVIDHLDAYSAPRLVEYFDPDPCQQMAYEMKGKASAMAPMALSDRADARAKALGVRVEATYTVGEYDIVILSAKQSGGLETWLLENGYTLPRGASAVLGGYIKQNMRFFVAKVNLTEQAKLGFSYLRPLQVAFESPKFMLPIRLGMVNSNGPQELFVFALTRDGRVETTNYRTVRLPEGMDVPEYVKDEFPAFYRAMFAEQVRKESGEAVFLEYAWDMGWCDPCAADPLSQEELHGLGVWWIGDPRGDAAGRIGLVPPVGGAQQVFITRLHVRYDNAHFPEDLVFQQTGDKSNFQGRFVIHHPWKGGSECPGIDSYLTELRGRRAKEAENLATLTGWSMERIRRRMNLDGDWSAPGDEQKWWQRMWPSN</sequence>
<comment type="caution">
    <text evidence="2">The sequence shown here is derived from an EMBL/GenBank/DDBJ whole genome shotgun (WGS) entry which is preliminary data.</text>
</comment>
<evidence type="ECO:0000256" key="1">
    <source>
        <dbReference type="SAM" id="SignalP"/>
    </source>
</evidence>
<organism evidence="2 3">
    <name type="scientific">Eiseniibacteriota bacterium</name>
    <dbReference type="NCBI Taxonomy" id="2212470"/>
    <lineage>
        <taxon>Bacteria</taxon>
        <taxon>Candidatus Eiseniibacteriota</taxon>
    </lineage>
</organism>
<dbReference type="Pfam" id="PF10092">
    <property type="entry name" value="DUF2330"/>
    <property type="match status" value="1"/>
</dbReference>
<dbReference type="InterPro" id="IPR016838">
    <property type="entry name" value="UCP026449"/>
</dbReference>
<gene>
    <name evidence="2" type="ORF">E6K79_05260</name>
</gene>
<proteinExistence type="predicted"/>
<dbReference type="PIRSF" id="PIRSF026449">
    <property type="entry name" value="UCP026449"/>
    <property type="match status" value="1"/>
</dbReference>
<feature type="signal peptide" evidence="1">
    <location>
        <begin position="1"/>
        <end position="22"/>
    </location>
</feature>
<feature type="chain" id="PRO_5022101542" evidence="1">
    <location>
        <begin position="23"/>
        <end position="458"/>
    </location>
</feature>
<keyword evidence="1" id="KW-0732">Signal</keyword>
<evidence type="ECO:0000313" key="3">
    <source>
        <dbReference type="Proteomes" id="UP000317691"/>
    </source>
</evidence>
<accession>A0A538TNH7</accession>
<evidence type="ECO:0000313" key="2">
    <source>
        <dbReference type="EMBL" id="TMQ65176.1"/>
    </source>
</evidence>
<name>A0A538TNH7_UNCEI</name>
<dbReference type="InterPro" id="IPR019283">
    <property type="entry name" value="DUF2330"/>
</dbReference>
<protein>
    <submittedName>
        <fullName evidence="2">DUF2330 domain-containing protein</fullName>
    </submittedName>
</protein>